<evidence type="ECO:0000313" key="1">
    <source>
        <dbReference type="EMBL" id="CAE7360472.1"/>
    </source>
</evidence>
<reference evidence="1" key="1">
    <citation type="submission" date="2021-02" db="EMBL/GenBank/DDBJ databases">
        <authorList>
            <person name="Dougan E. K."/>
            <person name="Rhodes N."/>
            <person name="Thang M."/>
            <person name="Chan C."/>
        </authorList>
    </citation>
    <scope>NUCLEOTIDE SEQUENCE</scope>
</reference>
<proteinExistence type="predicted"/>
<sequence>MREGNPVMRLAPATRVSFSTRSTAAAVEVKKTITALLTRYDQSPERVHDELQALVVNSPYARNFATGSVERLPRPEPAAHAEIEGGFRDPLLELLGDGQLPENGQIFSL</sequence>
<dbReference type="Proteomes" id="UP000604046">
    <property type="component" value="Unassembled WGS sequence"/>
</dbReference>
<name>A0A812PJ18_9DINO</name>
<organism evidence="1 2">
    <name type="scientific">Symbiodinium natans</name>
    <dbReference type="NCBI Taxonomy" id="878477"/>
    <lineage>
        <taxon>Eukaryota</taxon>
        <taxon>Sar</taxon>
        <taxon>Alveolata</taxon>
        <taxon>Dinophyceae</taxon>
        <taxon>Suessiales</taxon>
        <taxon>Symbiodiniaceae</taxon>
        <taxon>Symbiodinium</taxon>
    </lineage>
</organism>
<accession>A0A812PJ18</accession>
<gene>
    <name evidence="1" type="ORF">SNAT2548_LOCUS19358</name>
</gene>
<protein>
    <submittedName>
        <fullName evidence="1">Uncharacterized protein</fullName>
    </submittedName>
</protein>
<comment type="caution">
    <text evidence="1">The sequence shown here is derived from an EMBL/GenBank/DDBJ whole genome shotgun (WGS) entry which is preliminary data.</text>
</comment>
<evidence type="ECO:0000313" key="2">
    <source>
        <dbReference type="Proteomes" id="UP000604046"/>
    </source>
</evidence>
<dbReference type="EMBL" id="CAJNDS010002176">
    <property type="protein sequence ID" value="CAE7360472.1"/>
    <property type="molecule type" value="Genomic_DNA"/>
</dbReference>
<dbReference type="AlphaFoldDB" id="A0A812PJ18"/>
<keyword evidence="2" id="KW-1185">Reference proteome</keyword>